<organism evidence="1 2">
    <name type="scientific">Cucumis melo var. makuwa</name>
    <name type="common">Oriental melon</name>
    <dbReference type="NCBI Taxonomy" id="1194695"/>
    <lineage>
        <taxon>Eukaryota</taxon>
        <taxon>Viridiplantae</taxon>
        <taxon>Streptophyta</taxon>
        <taxon>Embryophyta</taxon>
        <taxon>Tracheophyta</taxon>
        <taxon>Spermatophyta</taxon>
        <taxon>Magnoliopsida</taxon>
        <taxon>eudicotyledons</taxon>
        <taxon>Gunneridae</taxon>
        <taxon>Pentapetalae</taxon>
        <taxon>rosids</taxon>
        <taxon>fabids</taxon>
        <taxon>Cucurbitales</taxon>
        <taxon>Cucurbitaceae</taxon>
        <taxon>Benincaseae</taxon>
        <taxon>Cucumis</taxon>
    </lineage>
</organism>
<evidence type="ECO:0000313" key="1">
    <source>
        <dbReference type="EMBL" id="TYK21392.1"/>
    </source>
</evidence>
<comment type="caution">
    <text evidence="1">The sequence shown here is derived from an EMBL/GenBank/DDBJ whole genome shotgun (WGS) entry which is preliminary data.</text>
</comment>
<gene>
    <name evidence="1" type="ORF">E5676_scaffold609G00390</name>
</gene>
<dbReference type="Proteomes" id="UP000321947">
    <property type="component" value="Unassembled WGS sequence"/>
</dbReference>
<name>A0A5D3DCU3_CUCMM</name>
<evidence type="ECO:0000313" key="2">
    <source>
        <dbReference type="Proteomes" id="UP000321947"/>
    </source>
</evidence>
<reference evidence="1 2" key="1">
    <citation type="submission" date="2019-08" db="EMBL/GenBank/DDBJ databases">
        <title>Draft genome sequences of two oriental melons (Cucumis melo L. var makuwa).</title>
        <authorList>
            <person name="Kwon S.-Y."/>
        </authorList>
    </citation>
    <scope>NUCLEOTIDE SEQUENCE [LARGE SCALE GENOMIC DNA]</scope>
    <source>
        <strain evidence="2">cv. Chang Bougi</strain>
        <tissue evidence="1">Leaf</tissue>
    </source>
</reference>
<sequence>MGFQQTKVVYQAPEARLLPGKWVKYFGRGTPSITNIYKLYDVVELVQHFHRLYRSGVRSALTTA</sequence>
<accession>A0A5D3DCU3</accession>
<dbReference type="EMBL" id="SSTD01005662">
    <property type="protein sequence ID" value="TYK21392.1"/>
    <property type="molecule type" value="Genomic_DNA"/>
</dbReference>
<protein>
    <submittedName>
        <fullName evidence="1">Uncharacterized protein</fullName>
    </submittedName>
</protein>
<proteinExistence type="predicted"/>
<dbReference type="AlphaFoldDB" id="A0A5D3DCU3"/>